<dbReference type="CDD" id="cd11304">
    <property type="entry name" value="Cadherin_repeat"/>
    <property type="match status" value="1"/>
</dbReference>
<protein>
    <recommendedName>
        <fullName evidence="6">Cadherin domain-containing protein</fullName>
    </recommendedName>
</protein>
<comment type="subcellular location">
    <subcellularLocation>
        <location evidence="1">Membrane</location>
    </subcellularLocation>
</comment>
<dbReference type="GO" id="GO:0016477">
    <property type="term" value="P:cell migration"/>
    <property type="evidence" value="ECO:0007669"/>
    <property type="project" value="TreeGrafter"/>
</dbReference>
<dbReference type="InterPro" id="IPR039808">
    <property type="entry name" value="Cadherin"/>
</dbReference>
<dbReference type="Gene3D" id="2.60.40.60">
    <property type="entry name" value="Cadherins"/>
    <property type="match status" value="1"/>
</dbReference>
<dbReference type="PROSITE" id="PS50268">
    <property type="entry name" value="CADHERIN_2"/>
    <property type="match status" value="1"/>
</dbReference>
<keyword evidence="8" id="KW-1185">Reference proteome</keyword>
<keyword evidence="2" id="KW-0677">Repeat</keyword>
<evidence type="ECO:0000256" key="2">
    <source>
        <dbReference type="ARBA" id="ARBA00022737"/>
    </source>
</evidence>
<reference evidence="7" key="3">
    <citation type="submission" date="2023-05" db="EMBL/GenBank/DDBJ databases">
        <authorList>
            <person name="Smith C.H."/>
        </authorList>
    </citation>
    <scope>NUCLEOTIDE SEQUENCE</scope>
    <source>
        <strain evidence="7">CHS0354</strain>
        <tissue evidence="7">Mantle</tissue>
    </source>
</reference>
<dbReference type="GO" id="GO:0008013">
    <property type="term" value="F:beta-catenin binding"/>
    <property type="evidence" value="ECO:0007669"/>
    <property type="project" value="TreeGrafter"/>
</dbReference>
<feature type="domain" description="Cadherin" evidence="6">
    <location>
        <begin position="43"/>
        <end position="145"/>
    </location>
</feature>
<accession>A0AAE0RRI4</accession>
<dbReference type="PANTHER" id="PTHR24027">
    <property type="entry name" value="CADHERIN-23"/>
    <property type="match status" value="1"/>
</dbReference>
<dbReference type="GO" id="GO:0005509">
    <property type="term" value="F:calcium ion binding"/>
    <property type="evidence" value="ECO:0007669"/>
    <property type="project" value="UniProtKB-UniRule"/>
</dbReference>
<gene>
    <name evidence="7" type="ORF">CHS0354_020602</name>
</gene>
<evidence type="ECO:0000256" key="1">
    <source>
        <dbReference type="ARBA" id="ARBA00004370"/>
    </source>
</evidence>
<comment type="caution">
    <text evidence="7">The sequence shown here is derived from an EMBL/GenBank/DDBJ whole genome shotgun (WGS) entry which is preliminary data.</text>
</comment>
<evidence type="ECO:0000259" key="6">
    <source>
        <dbReference type="PROSITE" id="PS50268"/>
    </source>
</evidence>
<dbReference type="GO" id="GO:0007156">
    <property type="term" value="P:homophilic cell adhesion via plasma membrane adhesion molecules"/>
    <property type="evidence" value="ECO:0007669"/>
    <property type="project" value="InterPro"/>
</dbReference>
<evidence type="ECO:0000256" key="5">
    <source>
        <dbReference type="PROSITE-ProRule" id="PRU00043"/>
    </source>
</evidence>
<dbReference type="InterPro" id="IPR002126">
    <property type="entry name" value="Cadherin-like_dom"/>
</dbReference>
<dbReference type="PANTHER" id="PTHR24027:SF438">
    <property type="entry name" value="CADHERIN 23"/>
    <property type="match status" value="1"/>
</dbReference>
<dbReference type="GO" id="GO:0045296">
    <property type="term" value="F:cadherin binding"/>
    <property type="evidence" value="ECO:0007669"/>
    <property type="project" value="TreeGrafter"/>
</dbReference>
<keyword evidence="3 5" id="KW-0106">Calcium</keyword>
<dbReference type="Proteomes" id="UP001195483">
    <property type="component" value="Unassembled WGS sequence"/>
</dbReference>
<dbReference type="InterPro" id="IPR015919">
    <property type="entry name" value="Cadherin-like_sf"/>
</dbReference>
<name>A0AAE0RRI4_9BIVA</name>
<proteinExistence type="predicted"/>
<sequence length="203" mass="22555">MSDINECVAEITQDNSNQTGDTQSKTNVTVKIVDENNHSPKFERNLYRAKVQENASKNTPILLTDNTTDINVFDKDQTFAVVPSNAIFREGVVTIRVNDNSLLDYEKRHTMNITVIATETVNSSHTDTATVIVEIENVNEFSPEFENGTYVAWIQEGVENGTSVINITLAAGDKANLSSPKPKLTSRLLRFASLNMLYPTQNV</sequence>
<keyword evidence="4" id="KW-0472">Membrane</keyword>
<dbReference type="AlphaFoldDB" id="A0AAE0RRI4"/>
<reference evidence="7" key="1">
    <citation type="journal article" date="2021" name="Genome Biol. Evol.">
        <title>A High-Quality Reference Genome for a Parasitic Bivalve with Doubly Uniparental Inheritance (Bivalvia: Unionida).</title>
        <authorList>
            <person name="Smith C.H."/>
        </authorList>
    </citation>
    <scope>NUCLEOTIDE SEQUENCE</scope>
    <source>
        <strain evidence="7">CHS0354</strain>
    </source>
</reference>
<reference evidence="7" key="2">
    <citation type="journal article" date="2021" name="Genome Biol. Evol.">
        <title>Developing a high-quality reference genome for a parasitic bivalve with doubly uniparental inheritance (Bivalvia: Unionida).</title>
        <authorList>
            <person name="Smith C.H."/>
        </authorList>
    </citation>
    <scope>NUCLEOTIDE SEQUENCE</scope>
    <source>
        <strain evidence="7">CHS0354</strain>
        <tissue evidence="7">Mantle</tissue>
    </source>
</reference>
<dbReference type="SUPFAM" id="SSF49313">
    <property type="entry name" value="Cadherin-like"/>
    <property type="match status" value="1"/>
</dbReference>
<evidence type="ECO:0000256" key="3">
    <source>
        <dbReference type="ARBA" id="ARBA00022837"/>
    </source>
</evidence>
<dbReference type="PRINTS" id="PR00205">
    <property type="entry name" value="CADHERIN"/>
</dbReference>
<evidence type="ECO:0000313" key="7">
    <source>
        <dbReference type="EMBL" id="KAK3578226.1"/>
    </source>
</evidence>
<evidence type="ECO:0000313" key="8">
    <source>
        <dbReference type="Proteomes" id="UP001195483"/>
    </source>
</evidence>
<dbReference type="EMBL" id="JAEAOA010001254">
    <property type="protein sequence ID" value="KAK3578226.1"/>
    <property type="molecule type" value="Genomic_DNA"/>
</dbReference>
<dbReference type="GO" id="GO:0016342">
    <property type="term" value="C:catenin complex"/>
    <property type="evidence" value="ECO:0007669"/>
    <property type="project" value="TreeGrafter"/>
</dbReference>
<organism evidence="7 8">
    <name type="scientific">Potamilus streckersoni</name>
    <dbReference type="NCBI Taxonomy" id="2493646"/>
    <lineage>
        <taxon>Eukaryota</taxon>
        <taxon>Metazoa</taxon>
        <taxon>Spiralia</taxon>
        <taxon>Lophotrochozoa</taxon>
        <taxon>Mollusca</taxon>
        <taxon>Bivalvia</taxon>
        <taxon>Autobranchia</taxon>
        <taxon>Heteroconchia</taxon>
        <taxon>Palaeoheterodonta</taxon>
        <taxon>Unionida</taxon>
        <taxon>Unionoidea</taxon>
        <taxon>Unionidae</taxon>
        <taxon>Ambleminae</taxon>
        <taxon>Lampsilini</taxon>
        <taxon>Potamilus</taxon>
    </lineage>
</organism>
<evidence type="ECO:0000256" key="4">
    <source>
        <dbReference type="ARBA" id="ARBA00023136"/>
    </source>
</evidence>